<protein>
    <submittedName>
        <fullName evidence="1">Uncharacterized protein</fullName>
    </submittedName>
</protein>
<accession>A0A5J5F9T8</accession>
<dbReference type="InParanoid" id="A0A5J5F9T8"/>
<organism evidence="1 2">
    <name type="scientific">Sphaerosporella brunnea</name>
    <dbReference type="NCBI Taxonomy" id="1250544"/>
    <lineage>
        <taxon>Eukaryota</taxon>
        <taxon>Fungi</taxon>
        <taxon>Dikarya</taxon>
        <taxon>Ascomycota</taxon>
        <taxon>Pezizomycotina</taxon>
        <taxon>Pezizomycetes</taxon>
        <taxon>Pezizales</taxon>
        <taxon>Pyronemataceae</taxon>
        <taxon>Sphaerosporella</taxon>
    </lineage>
</organism>
<evidence type="ECO:0000313" key="1">
    <source>
        <dbReference type="EMBL" id="KAA8913752.1"/>
    </source>
</evidence>
<reference evidence="1 2" key="1">
    <citation type="submission" date="2019-09" db="EMBL/GenBank/DDBJ databases">
        <title>Draft genome of the ectomycorrhizal ascomycete Sphaerosporella brunnea.</title>
        <authorList>
            <consortium name="DOE Joint Genome Institute"/>
            <person name="Benucci G.M."/>
            <person name="Marozzi G."/>
            <person name="Antonielli L."/>
            <person name="Sanchez S."/>
            <person name="Marco P."/>
            <person name="Wang X."/>
            <person name="Falini L.B."/>
            <person name="Barry K."/>
            <person name="Haridas S."/>
            <person name="Lipzen A."/>
            <person name="Labutti K."/>
            <person name="Grigoriev I.V."/>
            <person name="Murat C."/>
            <person name="Martin F."/>
            <person name="Albertini E."/>
            <person name="Donnini D."/>
            <person name="Bonito G."/>
        </authorList>
    </citation>
    <scope>NUCLEOTIDE SEQUENCE [LARGE SCALE GENOMIC DNA]</scope>
    <source>
        <strain evidence="1 2">Sb_GMNB300</strain>
    </source>
</reference>
<evidence type="ECO:0000313" key="2">
    <source>
        <dbReference type="Proteomes" id="UP000326924"/>
    </source>
</evidence>
<gene>
    <name evidence="1" type="ORF">FN846DRAFT_928442</name>
</gene>
<dbReference type="OrthoDB" id="10250478at2759"/>
<dbReference type="EMBL" id="VXIS01000012">
    <property type="protein sequence ID" value="KAA8913752.1"/>
    <property type="molecule type" value="Genomic_DNA"/>
</dbReference>
<keyword evidence="2" id="KW-1185">Reference proteome</keyword>
<name>A0A5J5F9T8_9PEZI</name>
<sequence>MGWGNGFITKIAGGRCDGARAQAAALTEATKQVTWRAKDQDLVGVELVDFDGLIAKEKLEDQGLRQQKRRLRSRVITLRT</sequence>
<dbReference type="AlphaFoldDB" id="A0A5J5F9T8"/>
<dbReference type="Proteomes" id="UP000326924">
    <property type="component" value="Unassembled WGS sequence"/>
</dbReference>
<comment type="caution">
    <text evidence="1">The sequence shown here is derived from an EMBL/GenBank/DDBJ whole genome shotgun (WGS) entry which is preliminary data.</text>
</comment>
<proteinExistence type="predicted"/>